<protein>
    <recommendedName>
        <fullName evidence="1">Integrase catalytic domain-containing protein</fullName>
    </recommendedName>
</protein>
<feature type="domain" description="Integrase catalytic" evidence="1">
    <location>
        <begin position="1"/>
        <end position="93"/>
    </location>
</feature>
<gene>
    <name evidence="2" type="ORF">GCM10011617_23880</name>
</gene>
<dbReference type="PROSITE" id="PS50994">
    <property type="entry name" value="INTEGRASE"/>
    <property type="match status" value="1"/>
</dbReference>
<name>A0A918RKB2_9SPHN</name>
<dbReference type="Proteomes" id="UP000634139">
    <property type="component" value="Unassembled WGS sequence"/>
</dbReference>
<dbReference type="PANTHER" id="PTHR47515">
    <property type="entry name" value="LOW CALCIUM RESPONSE LOCUS PROTEIN T"/>
    <property type="match status" value="1"/>
</dbReference>
<reference evidence="2" key="1">
    <citation type="journal article" date="2014" name="Int. J. Syst. Evol. Microbiol.">
        <title>Complete genome sequence of Corynebacterium casei LMG S-19264T (=DSM 44701T), isolated from a smear-ripened cheese.</title>
        <authorList>
            <consortium name="US DOE Joint Genome Institute (JGI-PGF)"/>
            <person name="Walter F."/>
            <person name="Albersmeier A."/>
            <person name="Kalinowski J."/>
            <person name="Ruckert C."/>
        </authorList>
    </citation>
    <scope>NUCLEOTIDE SEQUENCE</scope>
    <source>
        <strain evidence="2">KCTC 32422</strain>
    </source>
</reference>
<reference evidence="2" key="2">
    <citation type="submission" date="2020-09" db="EMBL/GenBank/DDBJ databases">
        <authorList>
            <person name="Sun Q."/>
            <person name="Kim S."/>
        </authorList>
    </citation>
    <scope>NUCLEOTIDE SEQUENCE</scope>
    <source>
        <strain evidence="2">KCTC 32422</strain>
    </source>
</reference>
<dbReference type="Pfam" id="PF13683">
    <property type="entry name" value="rve_3"/>
    <property type="match status" value="1"/>
</dbReference>
<dbReference type="InterPro" id="IPR001584">
    <property type="entry name" value="Integrase_cat-core"/>
</dbReference>
<dbReference type="AlphaFoldDB" id="A0A918RKB2"/>
<dbReference type="EMBL" id="BMZD01000005">
    <property type="protein sequence ID" value="GHA02212.1"/>
    <property type="molecule type" value="Genomic_DNA"/>
</dbReference>
<keyword evidence="3" id="KW-1185">Reference proteome</keyword>
<dbReference type="InterPro" id="IPR036397">
    <property type="entry name" value="RNaseH_sf"/>
</dbReference>
<evidence type="ECO:0000313" key="2">
    <source>
        <dbReference type="EMBL" id="GHA02212.1"/>
    </source>
</evidence>
<evidence type="ECO:0000313" key="3">
    <source>
        <dbReference type="Proteomes" id="UP000634139"/>
    </source>
</evidence>
<dbReference type="GO" id="GO:0015074">
    <property type="term" value="P:DNA integration"/>
    <property type="evidence" value="ECO:0007669"/>
    <property type="project" value="InterPro"/>
</dbReference>
<organism evidence="2 3">
    <name type="scientific">Novosphingobium arvoryzae</name>
    <dbReference type="NCBI Taxonomy" id="1256514"/>
    <lineage>
        <taxon>Bacteria</taxon>
        <taxon>Pseudomonadati</taxon>
        <taxon>Pseudomonadota</taxon>
        <taxon>Alphaproteobacteria</taxon>
        <taxon>Sphingomonadales</taxon>
        <taxon>Sphingomonadaceae</taxon>
        <taxon>Novosphingobium</taxon>
    </lineage>
</organism>
<dbReference type="SUPFAM" id="SSF53098">
    <property type="entry name" value="Ribonuclease H-like"/>
    <property type="match status" value="1"/>
</dbReference>
<accession>A0A918RKB2</accession>
<dbReference type="PANTHER" id="PTHR47515:SF1">
    <property type="entry name" value="BLR2054 PROTEIN"/>
    <property type="match status" value="1"/>
</dbReference>
<sequence length="134" mass="15171">MCYGTEFTSMAILRWSKERDVEWHYIAPGKPQQNGFIESFNARLRDECLNETIFTSLAQARSVLAAWRHDYNHHRPHSSLGNMTPAEMAAKSVGKPGWGLTPNPVVITPAHGHHSGHRLLWLPPVMQEVSSRMV</sequence>
<dbReference type="InterPro" id="IPR012337">
    <property type="entry name" value="RNaseH-like_sf"/>
</dbReference>
<comment type="caution">
    <text evidence="2">The sequence shown here is derived from an EMBL/GenBank/DDBJ whole genome shotgun (WGS) entry which is preliminary data.</text>
</comment>
<dbReference type="Gene3D" id="3.30.420.10">
    <property type="entry name" value="Ribonuclease H-like superfamily/Ribonuclease H"/>
    <property type="match status" value="1"/>
</dbReference>
<dbReference type="GO" id="GO:0003676">
    <property type="term" value="F:nucleic acid binding"/>
    <property type="evidence" value="ECO:0007669"/>
    <property type="project" value="InterPro"/>
</dbReference>
<proteinExistence type="predicted"/>
<evidence type="ECO:0000259" key="1">
    <source>
        <dbReference type="PROSITE" id="PS50994"/>
    </source>
</evidence>